<sequence>MQDPIELSVLADFLNTANKASYADKAVEHSASLRPGSNDYHVVVGDLTYHDTYFGPRDFVGEEIVYLKDKPIWGVNYFGYILDDAMDKDDVYNFLREALLSDAGDALPVRGPREFIEGDWSYRFSWKGDLANFTAGEEILLKDKVVYKCSLHGGFIR</sequence>
<gene>
    <name evidence="2" type="ORF">COV10_03335</name>
</gene>
<proteinExistence type="predicted"/>
<organism evidence="2 3">
    <name type="scientific">Candidatus Vogelbacteria bacterium CG10_big_fil_rev_8_21_14_0_10_51_16</name>
    <dbReference type="NCBI Taxonomy" id="1975045"/>
    <lineage>
        <taxon>Bacteria</taxon>
        <taxon>Candidatus Vogeliibacteriota</taxon>
    </lineage>
</organism>
<dbReference type="EMBL" id="PCYI01000021">
    <property type="protein sequence ID" value="PIR44700.1"/>
    <property type="molecule type" value="Genomic_DNA"/>
</dbReference>
<dbReference type="InterPro" id="IPR043735">
    <property type="entry name" value="DUF5680"/>
</dbReference>
<dbReference type="Pfam" id="PF18931">
    <property type="entry name" value="DUF5680"/>
    <property type="match status" value="1"/>
</dbReference>
<name>A0A2H0RE32_9BACT</name>
<evidence type="ECO:0000313" key="3">
    <source>
        <dbReference type="Proteomes" id="UP000228767"/>
    </source>
</evidence>
<evidence type="ECO:0000313" key="2">
    <source>
        <dbReference type="EMBL" id="PIR44700.1"/>
    </source>
</evidence>
<comment type="caution">
    <text evidence="2">The sequence shown here is derived from an EMBL/GenBank/DDBJ whole genome shotgun (WGS) entry which is preliminary data.</text>
</comment>
<dbReference type="Proteomes" id="UP000228767">
    <property type="component" value="Unassembled WGS sequence"/>
</dbReference>
<accession>A0A2H0RE32</accession>
<feature type="domain" description="DUF5680" evidence="1">
    <location>
        <begin position="51"/>
        <end position="156"/>
    </location>
</feature>
<evidence type="ECO:0000259" key="1">
    <source>
        <dbReference type="Pfam" id="PF18931"/>
    </source>
</evidence>
<dbReference type="AlphaFoldDB" id="A0A2H0RE32"/>
<reference evidence="2 3" key="1">
    <citation type="submission" date="2017-09" db="EMBL/GenBank/DDBJ databases">
        <title>Depth-based differentiation of microbial function through sediment-hosted aquifers and enrichment of novel symbionts in the deep terrestrial subsurface.</title>
        <authorList>
            <person name="Probst A.J."/>
            <person name="Ladd B."/>
            <person name="Jarett J.K."/>
            <person name="Geller-Mcgrath D.E."/>
            <person name="Sieber C.M."/>
            <person name="Emerson J.B."/>
            <person name="Anantharaman K."/>
            <person name="Thomas B.C."/>
            <person name="Malmstrom R."/>
            <person name="Stieglmeier M."/>
            <person name="Klingl A."/>
            <person name="Woyke T."/>
            <person name="Ryan C.M."/>
            <person name="Banfield J.F."/>
        </authorList>
    </citation>
    <scope>NUCLEOTIDE SEQUENCE [LARGE SCALE GENOMIC DNA]</scope>
    <source>
        <strain evidence="2">CG10_big_fil_rev_8_21_14_0_10_51_16</strain>
    </source>
</reference>
<protein>
    <submittedName>
        <fullName evidence="2">XRE family transcriptional regulator</fullName>
    </submittedName>
</protein>